<comment type="caution">
    <text evidence="1">The sequence shown here is derived from an EMBL/GenBank/DDBJ whole genome shotgun (WGS) entry which is preliminary data.</text>
</comment>
<proteinExistence type="predicted"/>
<dbReference type="AlphaFoldDB" id="A0A1E3BFP2"/>
<protein>
    <submittedName>
        <fullName evidence="1">Uncharacterized protein</fullName>
    </submittedName>
</protein>
<sequence length="194" mass="23088">MKDYLYDPPRRHRTIEIIHDTLVRAGKIIPSRQRRFLNPKEAQRLKAQSRKCKHPNEFMALAKMRRCNFWRFREFMKVYYEDPACEQTIEQFIIEEANMCVGQVRDLLRKEELSIGIQWPDRTNIITRSGADQLVLAYVELSKVTDSVFGSIDNSQCDMYWLLMGRFYPGSKQRIQPIAYTDNRQGRLDAWVDF</sequence>
<keyword evidence="2" id="KW-1185">Reference proteome</keyword>
<name>A0A1E3BFP2_ASPCR</name>
<reference evidence="1 2" key="1">
    <citation type="journal article" date="2016" name="BMC Genomics">
        <title>Comparative genomic and transcriptomic analyses of the Fuzhuan brick tea-fermentation fungus Aspergillus cristatus.</title>
        <authorList>
            <person name="Ge Y."/>
            <person name="Wang Y."/>
            <person name="Liu Y."/>
            <person name="Tan Y."/>
            <person name="Ren X."/>
            <person name="Zhang X."/>
            <person name="Hyde K.D."/>
            <person name="Liu Y."/>
            <person name="Liu Z."/>
        </authorList>
    </citation>
    <scope>NUCLEOTIDE SEQUENCE [LARGE SCALE GENOMIC DNA]</scope>
    <source>
        <strain evidence="1 2">GZAAS20.1005</strain>
    </source>
</reference>
<dbReference type="EMBL" id="JXNT01000005">
    <property type="protein sequence ID" value="ODM19216.1"/>
    <property type="molecule type" value="Genomic_DNA"/>
</dbReference>
<evidence type="ECO:0000313" key="2">
    <source>
        <dbReference type="Proteomes" id="UP000094569"/>
    </source>
</evidence>
<gene>
    <name evidence="1" type="ORF">SI65_05833</name>
</gene>
<accession>A0A1E3BFP2</accession>
<organism evidence="1 2">
    <name type="scientific">Aspergillus cristatus</name>
    <name type="common">Chinese Fuzhuan brick tea-fermentation fungus</name>
    <name type="synonym">Eurotium cristatum</name>
    <dbReference type="NCBI Taxonomy" id="573508"/>
    <lineage>
        <taxon>Eukaryota</taxon>
        <taxon>Fungi</taxon>
        <taxon>Dikarya</taxon>
        <taxon>Ascomycota</taxon>
        <taxon>Pezizomycotina</taxon>
        <taxon>Eurotiomycetes</taxon>
        <taxon>Eurotiomycetidae</taxon>
        <taxon>Eurotiales</taxon>
        <taxon>Aspergillaceae</taxon>
        <taxon>Aspergillus</taxon>
        <taxon>Aspergillus subgen. Aspergillus</taxon>
    </lineage>
</organism>
<dbReference type="Proteomes" id="UP000094569">
    <property type="component" value="Unassembled WGS sequence"/>
</dbReference>
<evidence type="ECO:0000313" key="1">
    <source>
        <dbReference type="EMBL" id="ODM19216.1"/>
    </source>
</evidence>
<dbReference type="OrthoDB" id="10639377at2759"/>
<dbReference type="VEuPathDB" id="FungiDB:SI65_05833"/>